<evidence type="ECO:0000256" key="2">
    <source>
        <dbReference type="ARBA" id="ARBA00013855"/>
    </source>
</evidence>
<feature type="coiled-coil region" evidence="6">
    <location>
        <begin position="68"/>
        <end position="98"/>
    </location>
</feature>
<keyword evidence="6" id="KW-0175">Coiled coil</keyword>
<dbReference type="Pfam" id="PF04085">
    <property type="entry name" value="MreC"/>
    <property type="match status" value="1"/>
</dbReference>
<accession>A0A2R4XMS8</accession>
<evidence type="ECO:0000256" key="6">
    <source>
        <dbReference type="SAM" id="Coils"/>
    </source>
</evidence>
<dbReference type="InterPro" id="IPR042175">
    <property type="entry name" value="Cell/Rod_MreC_2"/>
</dbReference>
<evidence type="ECO:0000256" key="5">
    <source>
        <dbReference type="PIRNR" id="PIRNR038471"/>
    </source>
</evidence>
<evidence type="ECO:0000256" key="3">
    <source>
        <dbReference type="ARBA" id="ARBA00022960"/>
    </source>
</evidence>
<gene>
    <name evidence="9" type="ORF">DBV39_16555</name>
</gene>
<dbReference type="GO" id="GO:0005886">
    <property type="term" value="C:plasma membrane"/>
    <property type="evidence" value="ECO:0007669"/>
    <property type="project" value="TreeGrafter"/>
</dbReference>
<evidence type="ECO:0000256" key="4">
    <source>
        <dbReference type="ARBA" id="ARBA00032089"/>
    </source>
</evidence>
<dbReference type="GO" id="GO:0008360">
    <property type="term" value="P:regulation of cell shape"/>
    <property type="evidence" value="ECO:0007669"/>
    <property type="project" value="UniProtKB-KW"/>
</dbReference>
<dbReference type="InterPro" id="IPR007221">
    <property type="entry name" value="MreC"/>
</dbReference>
<organism evidence="9 10">
    <name type="scientific">Orrella marina</name>
    <dbReference type="NCBI Taxonomy" id="2163011"/>
    <lineage>
        <taxon>Bacteria</taxon>
        <taxon>Pseudomonadati</taxon>
        <taxon>Pseudomonadota</taxon>
        <taxon>Betaproteobacteria</taxon>
        <taxon>Burkholderiales</taxon>
        <taxon>Alcaligenaceae</taxon>
        <taxon>Orrella</taxon>
    </lineage>
</organism>
<dbReference type="PIRSF" id="PIRSF038471">
    <property type="entry name" value="MreC"/>
    <property type="match status" value="1"/>
</dbReference>
<dbReference type="RefSeq" id="WP_108622484.1">
    <property type="nucleotide sequence ID" value="NZ_CP028901.1"/>
</dbReference>
<proteinExistence type="inferred from homology"/>
<feature type="compositionally biased region" description="Polar residues" evidence="7">
    <location>
        <begin position="295"/>
        <end position="313"/>
    </location>
</feature>
<reference evidence="9 10" key="1">
    <citation type="submission" date="2018-04" db="EMBL/GenBank/DDBJ databases">
        <title>Bordetella sp. HZ20 isolated from seawater.</title>
        <authorList>
            <person name="Sun C."/>
        </authorList>
    </citation>
    <scope>NUCLEOTIDE SEQUENCE [LARGE SCALE GENOMIC DNA]</scope>
    <source>
        <strain evidence="9 10">HZ20</strain>
    </source>
</reference>
<keyword evidence="3 5" id="KW-0133">Cell shape</keyword>
<evidence type="ECO:0000256" key="1">
    <source>
        <dbReference type="ARBA" id="ARBA00009369"/>
    </source>
</evidence>
<dbReference type="InterPro" id="IPR055342">
    <property type="entry name" value="MreC_beta-barrel_core"/>
</dbReference>
<evidence type="ECO:0000256" key="7">
    <source>
        <dbReference type="SAM" id="MobiDB-lite"/>
    </source>
</evidence>
<keyword evidence="10" id="KW-1185">Reference proteome</keyword>
<evidence type="ECO:0000313" key="9">
    <source>
        <dbReference type="EMBL" id="AWB35074.1"/>
    </source>
</evidence>
<dbReference type="NCBIfam" id="TIGR00219">
    <property type="entry name" value="mreC"/>
    <property type="match status" value="1"/>
</dbReference>
<dbReference type="AlphaFoldDB" id="A0A2R4XMS8"/>
<dbReference type="Gene3D" id="2.40.10.340">
    <property type="entry name" value="Rod shape-determining protein MreC, domain 1"/>
    <property type="match status" value="1"/>
</dbReference>
<name>A0A2R4XMS8_9BURK</name>
<dbReference type="Proteomes" id="UP000244571">
    <property type="component" value="Chromosome"/>
</dbReference>
<evidence type="ECO:0000313" key="10">
    <source>
        <dbReference type="Proteomes" id="UP000244571"/>
    </source>
</evidence>
<dbReference type="PANTHER" id="PTHR34138:SF1">
    <property type="entry name" value="CELL SHAPE-DETERMINING PROTEIN MREC"/>
    <property type="match status" value="1"/>
</dbReference>
<feature type="region of interest" description="Disordered" evidence="7">
    <location>
        <begin position="284"/>
        <end position="313"/>
    </location>
</feature>
<dbReference type="KEGG" id="boz:DBV39_16555"/>
<comment type="function">
    <text evidence="5">Involved in formation and maintenance of cell shape.</text>
</comment>
<dbReference type="PANTHER" id="PTHR34138">
    <property type="entry name" value="CELL SHAPE-DETERMINING PROTEIN MREC"/>
    <property type="match status" value="1"/>
</dbReference>
<sequence length="313" mass="33828">MSASVNLELFRRRVPAEVKLVFLVILSLVLLVLDVHSRYTEPVRQGLSVVMYPFQRVVMLPRDAVTVIQDYSNAAALLKQESEALQRQRIELAQVIANAAQLGTENAQLRRLLGVVEGKPTHPTVVVQVLYEPATPYQRRLVFNKGGRDGIQPGMPVIDEGGLVGQVIRVTPFTSEAALLTDEQLAVPVQVLRNGLRLIAFGSPGNGKVEVRYFSSDADIRQGDVLVTSGVGGAFPSGISVGTVESVERDSSSGFAKAVAQPTAYPERYRHFLILKVPGLEELTASQQETEDSADPTSVTPNEGSSNAVTPAN</sequence>
<dbReference type="Gene3D" id="2.40.10.350">
    <property type="entry name" value="Rod shape-determining protein MreC, domain 2"/>
    <property type="match status" value="1"/>
</dbReference>
<dbReference type="EMBL" id="CP028901">
    <property type="protein sequence ID" value="AWB35074.1"/>
    <property type="molecule type" value="Genomic_DNA"/>
</dbReference>
<comment type="similarity">
    <text evidence="1 5">Belongs to the MreC family.</text>
</comment>
<protein>
    <recommendedName>
        <fullName evidence="2 5">Cell shape-determining protein MreC</fullName>
    </recommendedName>
    <alternativeName>
        <fullName evidence="4 5">Cell shape protein MreC</fullName>
    </alternativeName>
</protein>
<dbReference type="OrthoDB" id="9808025at2"/>
<dbReference type="InterPro" id="IPR042177">
    <property type="entry name" value="Cell/Rod_1"/>
</dbReference>
<evidence type="ECO:0000259" key="8">
    <source>
        <dbReference type="Pfam" id="PF04085"/>
    </source>
</evidence>
<feature type="domain" description="Rod shape-determining protein MreC beta-barrel core" evidence="8">
    <location>
        <begin position="129"/>
        <end position="276"/>
    </location>
</feature>